<dbReference type="InterPro" id="IPR000257">
    <property type="entry name" value="Uroporphyrinogen_deCOase"/>
</dbReference>
<gene>
    <name evidence="2" type="ORF">NVS47_03750</name>
</gene>
<reference evidence="2 3" key="1">
    <citation type="submission" date="2022-08" db="EMBL/GenBank/DDBJ databases">
        <title>Proteogenomics of the novel Dehalobacterium formicoaceticum strain EZ94 highlights a key role of methyltransferases during anaerobic dichloromethane degradation.</title>
        <authorList>
            <person name="Wasmund K."/>
        </authorList>
    </citation>
    <scope>NUCLEOTIDE SEQUENCE [LARGE SCALE GENOMIC DNA]</scope>
    <source>
        <strain evidence="2 3">EZ94</strain>
    </source>
</reference>
<dbReference type="Pfam" id="PF01208">
    <property type="entry name" value="URO-D"/>
    <property type="match status" value="1"/>
</dbReference>
<protein>
    <recommendedName>
        <fullName evidence="1">Uroporphyrinogen decarboxylase (URO-D) domain-containing protein</fullName>
    </recommendedName>
</protein>
<dbReference type="Gene3D" id="3.20.20.210">
    <property type="match status" value="1"/>
</dbReference>
<dbReference type="Proteomes" id="UP001524944">
    <property type="component" value="Unassembled WGS sequence"/>
</dbReference>
<feature type="domain" description="Uroporphyrinogen decarboxylase (URO-D)" evidence="1">
    <location>
        <begin position="73"/>
        <end position="277"/>
    </location>
</feature>
<comment type="caution">
    <text evidence="2">The sequence shown here is derived from an EMBL/GenBank/DDBJ whole genome shotgun (WGS) entry which is preliminary data.</text>
</comment>
<dbReference type="EMBL" id="JANPWE010000001">
    <property type="protein sequence ID" value="MCR6544635.1"/>
    <property type="molecule type" value="Genomic_DNA"/>
</dbReference>
<evidence type="ECO:0000313" key="2">
    <source>
        <dbReference type="EMBL" id="MCR6544635.1"/>
    </source>
</evidence>
<accession>A0ABT1Y1C4</accession>
<name>A0ABT1Y1C4_9FIRM</name>
<dbReference type="SUPFAM" id="SSF51726">
    <property type="entry name" value="UROD/MetE-like"/>
    <property type="match status" value="1"/>
</dbReference>
<keyword evidence="3" id="KW-1185">Reference proteome</keyword>
<proteinExistence type="predicted"/>
<evidence type="ECO:0000313" key="3">
    <source>
        <dbReference type="Proteomes" id="UP001524944"/>
    </source>
</evidence>
<dbReference type="InterPro" id="IPR038071">
    <property type="entry name" value="UROD/MetE-like_sf"/>
</dbReference>
<organism evidence="2 3">
    <name type="scientific">Dehalobacterium formicoaceticum</name>
    <dbReference type="NCBI Taxonomy" id="51515"/>
    <lineage>
        <taxon>Bacteria</taxon>
        <taxon>Bacillati</taxon>
        <taxon>Bacillota</taxon>
        <taxon>Clostridia</taxon>
        <taxon>Eubacteriales</taxon>
        <taxon>Peptococcaceae</taxon>
        <taxon>Dehalobacterium</taxon>
    </lineage>
</organism>
<dbReference type="RefSeq" id="WP_089610126.1">
    <property type="nucleotide sequence ID" value="NZ_CP022121.1"/>
</dbReference>
<evidence type="ECO:0000259" key="1">
    <source>
        <dbReference type="Pfam" id="PF01208"/>
    </source>
</evidence>
<sequence length="277" mass="31837">MNGRDRVWQAISGQGADRPPKGEMFIAPGMMKLFQQKDLPSLLQYLNADLVTFEMWQPEIPWNSWRQEGYFTMGLYQGPLTMLIKQTDFTQMCYLVVREPKEAAKTMKAIIQDTRGQIDRALKEGCEGVLLADDLAGTDGLMVSPRFLQEYYFPLLADLIAEYGKDQVPFLFHSDGQVLDLVPMLKNTGFRGIQCLQPSCGIGPHNFDFKEYDDWVFWGNFEYEDGPDIKSLERVKEEIPLLLKKWQHHPRYIFGSSGGLYEDLSPEIIKAAYDLVR</sequence>